<dbReference type="OrthoDB" id="9792858at2"/>
<dbReference type="Pfam" id="PF01613">
    <property type="entry name" value="Flavin_Reduct"/>
    <property type="match status" value="1"/>
</dbReference>
<dbReference type="AlphaFoldDB" id="A0A0K0WZT9"/>
<evidence type="ECO:0000259" key="3">
    <source>
        <dbReference type="SMART" id="SM00903"/>
    </source>
</evidence>
<sequence length="167" mass="17620">MSTQTTLTADDIKAFHRKFVTGITVVTTMADGTPYGLALNAFASVSVDPATILVCVATSSSTHDVLARTPRFAVNLLACDQLSVAQRFATKASDKFVGLDWTTGEFGSPILSGACAHLEAETVEKIPASTHTVFFGRVLRAASDDTAPLVYSDTKFFDGSALTPAQP</sequence>
<keyword evidence="2" id="KW-0560">Oxidoreductase</keyword>
<evidence type="ECO:0000256" key="1">
    <source>
        <dbReference type="ARBA" id="ARBA00008898"/>
    </source>
</evidence>
<dbReference type="GO" id="GO:0010181">
    <property type="term" value="F:FMN binding"/>
    <property type="evidence" value="ECO:0007669"/>
    <property type="project" value="InterPro"/>
</dbReference>
<dbReference type="PANTHER" id="PTHR30466">
    <property type="entry name" value="FLAVIN REDUCTASE"/>
    <property type="match status" value="1"/>
</dbReference>
<dbReference type="InterPro" id="IPR012349">
    <property type="entry name" value="Split_barrel_FMN-bd"/>
</dbReference>
<accession>A0A0K0WZT9</accession>
<name>A0A0K0WZT9_MYCGD</name>
<dbReference type="PANTHER" id="PTHR30466:SF11">
    <property type="entry name" value="FLAVIN-DEPENDENT MONOOXYGENASE, REDUCTASE SUBUNIT HSAB"/>
    <property type="match status" value="1"/>
</dbReference>
<reference evidence="4 5" key="1">
    <citation type="submission" date="2015-07" db="EMBL/GenBank/DDBJ databases">
        <title>Complete genome sequence of Mycobacterium goodii X7B, a facultative thermophilic biodesulfurizing bacterium.</title>
        <authorList>
            <person name="Yu B."/>
            <person name="Li F."/>
            <person name="Xu P."/>
        </authorList>
    </citation>
    <scope>NUCLEOTIDE SEQUENCE [LARGE SCALE GENOMIC DNA]</scope>
    <source>
        <strain evidence="4 5">X7B</strain>
    </source>
</reference>
<dbReference type="SUPFAM" id="SSF50475">
    <property type="entry name" value="FMN-binding split barrel"/>
    <property type="match status" value="1"/>
</dbReference>
<dbReference type="SMART" id="SM00903">
    <property type="entry name" value="Flavin_Reduct"/>
    <property type="match status" value="1"/>
</dbReference>
<evidence type="ECO:0000256" key="2">
    <source>
        <dbReference type="ARBA" id="ARBA00023002"/>
    </source>
</evidence>
<dbReference type="KEGG" id="mgo:AFA91_01165"/>
<evidence type="ECO:0000313" key="4">
    <source>
        <dbReference type="EMBL" id="AKS30715.1"/>
    </source>
</evidence>
<evidence type="ECO:0000313" key="5">
    <source>
        <dbReference type="Proteomes" id="UP000062255"/>
    </source>
</evidence>
<dbReference type="InterPro" id="IPR050268">
    <property type="entry name" value="NADH-dep_flavin_reductase"/>
</dbReference>
<dbReference type="InterPro" id="IPR002563">
    <property type="entry name" value="Flavin_Rdtase-like_dom"/>
</dbReference>
<dbReference type="EMBL" id="CP012150">
    <property type="protein sequence ID" value="AKS30715.1"/>
    <property type="molecule type" value="Genomic_DNA"/>
</dbReference>
<organism evidence="4 5">
    <name type="scientific">Mycolicibacterium goodii</name>
    <name type="common">Mycobacterium goodii</name>
    <dbReference type="NCBI Taxonomy" id="134601"/>
    <lineage>
        <taxon>Bacteria</taxon>
        <taxon>Bacillati</taxon>
        <taxon>Actinomycetota</taxon>
        <taxon>Actinomycetes</taxon>
        <taxon>Mycobacteriales</taxon>
        <taxon>Mycobacteriaceae</taxon>
        <taxon>Mycolicibacterium</taxon>
    </lineage>
</organism>
<comment type="similarity">
    <text evidence="1">Belongs to the non-flavoprotein flavin reductase family.</text>
</comment>
<protein>
    <submittedName>
        <fullName evidence="4">Oxidoreductase</fullName>
    </submittedName>
</protein>
<dbReference type="Proteomes" id="UP000062255">
    <property type="component" value="Chromosome"/>
</dbReference>
<proteinExistence type="inferred from homology"/>
<feature type="domain" description="Flavin reductase like" evidence="3">
    <location>
        <begin position="16"/>
        <end position="158"/>
    </location>
</feature>
<dbReference type="STRING" id="134601.AFA91_01165"/>
<dbReference type="Gene3D" id="2.30.110.10">
    <property type="entry name" value="Electron Transport, Fmn-binding Protein, Chain A"/>
    <property type="match status" value="1"/>
</dbReference>
<dbReference type="RefSeq" id="WP_049743117.1">
    <property type="nucleotide sequence ID" value="NZ_CP012150.1"/>
</dbReference>
<dbReference type="GO" id="GO:0042602">
    <property type="term" value="F:riboflavin reductase (NADPH) activity"/>
    <property type="evidence" value="ECO:0007669"/>
    <property type="project" value="TreeGrafter"/>
</dbReference>
<gene>
    <name evidence="4" type="ORF">AFA91_01165</name>
</gene>
<dbReference type="PATRIC" id="fig|134601.6.peg.245"/>